<evidence type="ECO:0000256" key="5">
    <source>
        <dbReference type="ARBA" id="ARBA00023015"/>
    </source>
</evidence>
<evidence type="ECO:0000256" key="6">
    <source>
        <dbReference type="ARBA" id="ARBA00023125"/>
    </source>
</evidence>
<dbReference type="RefSeq" id="WP_398280611.1">
    <property type="nucleotide sequence ID" value="NZ_JBITLV010000004.1"/>
</dbReference>
<keyword evidence="7 9" id="KW-0010">Activator</keyword>
<evidence type="ECO:0000256" key="8">
    <source>
        <dbReference type="ARBA" id="ARBA00023163"/>
    </source>
</evidence>
<dbReference type="Pfam" id="PF12802">
    <property type="entry name" value="MarR_2"/>
    <property type="match status" value="1"/>
</dbReference>
<keyword evidence="14" id="KW-1185">Reference proteome</keyword>
<feature type="domain" description="Response regulatory" evidence="12">
    <location>
        <begin position="9"/>
        <end position="125"/>
    </location>
</feature>
<dbReference type="PANTHER" id="PTHR45526:SF1">
    <property type="entry name" value="TRANSCRIPTIONAL REGULATORY PROTEIN DCUR-RELATED"/>
    <property type="match status" value="1"/>
</dbReference>
<evidence type="ECO:0000256" key="11">
    <source>
        <dbReference type="SAM" id="MobiDB-lite"/>
    </source>
</evidence>
<keyword evidence="6 9" id="KW-0238">DNA-binding</keyword>
<evidence type="ECO:0000256" key="1">
    <source>
        <dbReference type="ARBA" id="ARBA00004496"/>
    </source>
</evidence>
<comment type="caution">
    <text evidence="13">The sequence shown here is derived from an EMBL/GenBank/DDBJ whole genome shotgun (WGS) entry which is preliminary data.</text>
</comment>
<feature type="region of interest" description="Disordered" evidence="11">
    <location>
        <begin position="218"/>
        <end position="240"/>
    </location>
</feature>
<sequence length="240" mass="26051">MTAAPEPVRTLVVEDEPLAAQAHAQFVRRVPGFEVVGVVGTGEEALHTLARTRVDLVLLDMNLPDMHGLAVCRAMRAAGYRADVVAVTSARDLEVVQSAVSAGVVQYLLKPFVFASLRDRLERYAAYRAELAREADGGPRSATVSGQDQVDRLLGQLHSVDAHPAPKGLAAESAERVIAALRDDGPLTATELGRHLGLSRVAARRYLERLAERGLARRAPRYGGPGRPEIEYTWHQPPRS</sequence>
<dbReference type="Pfam" id="PF00072">
    <property type="entry name" value="Response_reg"/>
    <property type="match status" value="1"/>
</dbReference>
<accession>A0ABW8ANI1</accession>
<dbReference type="SMART" id="SM00448">
    <property type="entry name" value="REC"/>
    <property type="match status" value="1"/>
</dbReference>
<keyword evidence="5 9" id="KW-0805">Transcription regulation</keyword>
<name>A0ABW8ANI1_9ACTN</name>
<dbReference type="EMBL" id="JBITLV010000004">
    <property type="protein sequence ID" value="MFI7587938.1"/>
    <property type="molecule type" value="Genomic_DNA"/>
</dbReference>
<dbReference type="InterPro" id="IPR011991">
    <property type="entry name" value="ArsR-like_HTH"/>
</dbReference>
<dbReference type="PANTHER" id="PTHR45526">
    <property type="entry name" value="TRANSCRIPTIONAL REGULATORY PROTEIN DPIA"/>
    <property type="match status" value="1"/>
</dbReference>
<keyword evidence="2 9" id="KW-0963">Cytoplasm</keyword>
<evidence type="ECO:0000313" key="14">
    <source>
        <dbReference type="Proteomes" id="UP001612915"/>
    </source>
</evidence>
<organism evidence="13 14">
    <name type="scientific">Spongisporangium articulatum</name>
    <dbReference type="NCBI Taxonomy" id="3362603"/>
    <lineage>
        <taxon>Bacteria</taxon>
        <taxon>Bacillati</taxon>
        <taxon>Actinomycetota</taxon>
        <taxon>Actinomycetes</taxon>
        <taxon>Kineosporiales</taxon>
        <taxon>Kineosporiaceae</taxon>
        <taxon>Spongisporangium</taxon>
    </lineage>
</organism>
<proteinExistence type="predicted"/>
<dbReference type="InterPro" id="IPR011006">
    <property type="entry name" value="CheY-like_superfamily"/>
</dbReference>
<evidence type="ECO:0000256" key="2">
    <source>
        <dbReference type="ARBA" id="ARBA00022490"/>
    </source>
</evidence>
<evidence type="ECO:0000256" key="3">
    <source>
        <dbReference type="ARBA" id="ARBA00022553"/>
    </source>
</evidence>
<gene>
    <name evidence="13" type="ORF">ACIB24_12770</name>
</gene>
<evidence type="ECO:0000256" key="4">
    <source>
        <dbReference type="ARBA" id="ARBA00023012"/>
    </source>
</evidence>
<keyword evidence="4 9" id="KW-0902">Two-component regulatory system</keyword>
<dbReference type="InterPro" id="IPR036388">
    <property type="entry name" value="WH-like_DNA-bd_sf"/>
</dbReference>
<evidence type="ECO:0000313" key="13">
    <source>
        <dbReference type="EMBL" id="MFI7587938.1"/>
    </source>
</evidence>
<dbReference type="InterPro" id="IPR024187">
    <property type="entry name" value="Sig_transdc_resp-reg_cit/mal"/>
</dbReference>
<dbReference type="InterPro" id="IPR051271">
    <property type="entry name" value="2C-system_Tx_regulators"/>
</dbReference>
<dbReference type="Gene3D" id="3.40.50.2300">
    <property type="match status" value="1"/>
</dbReference>
<dbReference type="Proteomes" id="UP001612915">
    <property type="component" value="Unassembled WGS sequence"/>
</dbReference>
<feature type="modified residue" description="4-aspartylphosphate" evidence="10">
    <location>
        <position position="60"/>
    </location>
</feature>
<dbReference type="PIRSF" id="PIRSF006171">
    <property type="entry name" value="RR_citrat_malat"/>
    <property type="match status" value="1"/>
</dbReference>
<keyword evidence="8 9" id="KW-0804">Transcription</keyword>
<comment type="subcellular location">
    <subcellularLocation>
        <location evidence="1 9">Cytoplasm</location>
    </subcellularLocation>
</comment>
<dbReference type="PROSITE" id="PS50110">
    <property type="entry name" value="RESPONSE_REGULATORY"/>
    <property type="match status" value="1"/>
</dbReference>
<evidence type="ECO:0000256" key="9">
    <source>
        <dbReference type="PIRNR" id="PIRNR006171"/>
    </source>
</evidence>
<evidence type="ECO:0000256" key="7">
    <source>
        <dbReference type="ARBA" id="ARBA00023159"/>
    </source>
</evidence>
<evidence type="ECO:0000259" key="12">
    <source>
        <dbReference type="PROSITE" id="PS50110"/>
    </source>
</evidence>
<dbReference type="InterPro" id="IPR001789">
    <property type="entry name" value="Sig_transdc_resp-reg_receiver"/>
</dbReference>
<keyword evidence="3 10" id="KW-0597">Phosphoprotein</keyword>
<dbReference type="InterPro" id="IPR000835">
    <property type="entry name" value="HTH_MarR-typ"/>
</dbReference>
<reference evidence="13 14" key="1">
    <citation type="submission" date="2024-10" db="EMBL/GenBank/DDBJ databases">
        <title>The Natural Products Discovery Center: Release of the First 8490 Sequenced Strains for Exploring Actinobacteria Biosynthetic Diversity.</title>
        <authorList>
            <person name="Kalkreuter E."/>
            <person name="Kautsar S.A."/>
            <person name="Yang D."/>
            <person name="Bader C.D."/>
            <person name="Teijaro C.N."/>
            <person name="Fluegel L."/>
            <person name="Davis C.M."/>
            <person name="Simpson J.R."/>
            <person name="Lauterbach L."/>
            <person name="Steele A.D."/>
            <person name="Gui C."/>
            <person name="Meng S."/>
            <person name="Li G."/>
            <person name="Viehrig K."/>
            <person name="Ye F."/>
            <person name="Su P."/>
            <person name="Kiefer A.F."/>
            <person name="Nichols A."/>
            <person name="Cepeda A.J."/>
            <person name="Yan W."/>
            <person name="Fan B."/>
            <person name="Jiang Y."/>
            <person name="Adhikari A."/>
            <person name="Zheng C.-J."/>
            <person name="Schuster L."/>
            <person name="Cowan T.M."/>
            <person name="Smanski M.J."/>
            <person name="Chevrette M.G."/>
            <person name="De Carvalho L.P.S."/>
            <person name="Shen B."/>
        </authorList>
    </citation>
    <scope>NUCLEOTIDE SEQUENCE [LARGE SCALE GENOMIC DNA]</scope>
    <source>
        <strain evidence="13 14">NPDC049639</strain>
    </source>
</reference>
<dbReference type="CDD" id="cd19925">
    <property type="entry name" value="REC_citrate_TCS"/>
    <property type="match status" value="1"/>
</dbReference>
<dbReference type="InterPro" id="IPR036390">
    <property type="entry name" value="WH_DNA-bd_sf"/>
</dbReference>
<evidence type="ECO:0000256" key="10">
    <source>
        <dbReference type="PROSITE-ProRule" id="PRU00169"/>
    </source>
</evidence>
<dbReference type="CDD" id="cd00090">
    <property type="entry name" value="HTH_ARSR"/>
    <property type="match status" value="1"/>
</dbReference>
<dbReference type="SUPFAM" id="SSF46785">
    <property type="entry name" value="Winged helix' DNA-binding domain"/>
    <property type="match status" value="1"/>
</dbReference>
<dbReference type="SUPFAM" id="SSF52172">
    <property type="entry name" value="CheY-like"/>
    <property type="match status" value="1"/>
</dbReference>
<dbReference type="Gene3D" id="1.10.10.10">
    <property type="entry name" value="Winged helix-like DNA-binding domain superfamily/Winged helix DNA-binding domain"/>
    <property type="match status" value="1"/>
</dbReference>
<protein>
    <recommendedName>
        <fullName evidence="9">Transcriptional regulatory protein</fullName>
    </recommendedName>
</protein>